<comment type="caution">
    <text evidence="2">The sequence shown here is derived from an EMBL/GenBank/DDBJ whole genome shotgun (WGS) entry which is preliminary data.</text>
</comment>
<feature type="region of interest" description="Disordered" evidence="1">
    <location>
        <begin position="376"/>
        <end position="420"/>
    </location>
</feature>
<feature type="region of interest" description="Disordered" evidence="1">
    <location>
        <begin position="1"/>
        <end position="21"/>
    </location>
</feature>
<evidence type="ECO:0000313" key="2">
    <source>
        <dbReference type="EMBL" id="KAB5587981.1"/>
    </source>
</evidence>
<feature type="region of interest" description="Disordered" evidence="1">
    <location>
        <begin position="285"/>
        <end position="317"/>
    </location>
</feature>
<evidence type="ECO:0000256" key="1">
    <source>
        <dbReference type="SAM" id="MobiDB-lite"/>
    </source>
</evidence>
<organism evidence="2 3">
    <name type="scientific">Ceratobasidium theobromae</name>
    <dbReference type="NCBI Taxonomy" id="1582974"/>
    <lineage>
        <taxon>Eukaryota</taxon>
        <taxon>Fungi</taxon>
        <taxon>Dikarya</taxon>
        <taxon>Basidiomycota</taxon>
        <taxon>Agaricomycotina</taxon>
        <taxon>Agaricomycetes</taxon>
        <taxon>Cantharellales</taxon>
        <taxon>Ceratobasidiaceae</taxon>
        <taxon>Ceratobasidium</taxon>
    </lineage>
</organism>
<dbReference type="OrthoDB" id="3143494at2759"/>
<dbReference type="AlphaFoldDB" id="A0A5N5Q982"/>
<name>A0A5N5Q982_9AGAM</name>
<protein>
    <submittedName>
        <fullName evidence="2">Uncharacterized protein</fullName>
    </submittedName>
</protein>
<dbReference type="Proteomes" id="UP000383932">
    <property type="component" value="Unassembled WGS sequence"/>
</dbReference>
<keyword evidence="3" id="KW-1185">Reference proteome</keyword>
<feature type="compositionally biased region" description="Polar residues" evidence="1">
    <location>
        <begin position="392"/>
        <end position="410"/>
    </location>
</feature>
<feature type="compositionally biased region" description="Polar residues" evidence="1">
    <location>
        <begin position="1"/>
        <end position="16"/>
    </location>
</feature>
<reference evidence="2 3" key="1">
    <citation type="journal article" date="2019" name="Fungal Biol. Biotechnol.">
        <title>Draft genome sequence of fastidious pathogen Ceratobasidium theobromae, which causes vascular-streak dieback in Theobroma cacao.</title>
        <authorList>
            <person name="Ali S.S."/>
            <person name="Asman A."/>
            <person name="Shao J."/>
            <person name="Firmansyah A.P."/>
            <person name="Susilo A.W."/>
            <person name="Rosmana A."/>
            <person name="McMahon P."/>
            <person name="Junaid M."/>
            <person name="Guest D."/>
            <person name="Kheng T.Y."/>
            <person name="Meinhardt L.W."/>
            <person name="Bailey B.A."/>
        </authorList>
    </citation>
    <scope>NUCLEOTIDE SEQUENCE [LARGE SCALE GENOMIC DNA]</scope>
    <source>
        <strain evidence="2 3">CT2</strain>
    </source>
</reference>
<evidence type="ECO:0000313" key="3">
    <source>
        <dbReference type="Proteomes" id="UP000383932"/>
    </source>
</evidence>
<proteinExistence type="predicted"/>
<dbReference type="EMBL" id="SSOP01000636">
    <property type="protein sequence ID" value="KAB5587981.1"/>
    <property type="molecule type" value="Genomic_DNA"/>
</dbReference>
<gene>
    <name evidence="2" type="ORF">CTheo_8578</name>
</gene>
<sequence>MPIPSLSPNHSLSRAGSTRDDASTICRAGNRFAQWAQSVHLGQERRDDLPNELKNLLAATRKVPQWMADENAEQYKIWSNRYNVQIQSLVTDASEMLSSLSDNTNPQGTTEQGDTATAELDLIALHMTNEAELRCMLDVGLGNLVFRDEDNVRSTHLLERRLQLPASRTDPHLAETKVDSLAVFCDTNPVRSQNIPPHTRRVYQTLAGTDTHHFIFHWVTEYKQANHIEEAIRQTKMAMVSGLNQRRALGFPDQFVFGTAHSDLEMEVMAGRWIRKQVKPLAPKTATSPLGISNDPNTIQSQDGFGMKRKRDQEGEQVKPEYEIAIYPLASYSANDPFSLVQLYLLMKASRQLAYQYADEMFPRITKEKLWTKVEQDPAWPAKPPKGKDKSTTPSHSTSQLSPHSIQGGQSRPVLGGDQWRQGWDADAQEYVRRDGGGQHLWLSDLRERSPDPSEKVDDYFQRCEVAGGEALADDTMEM</sequence>
<accession>A0A5N5Q982</accession>
<feature type="compositionally biased region" description="Polar residues" evidence="1">
    <location>
        <begin position="285"/>
        <end position="303"/>
    </location>
</feature>